<keyword evidence="3" id="KW-0479">Metal-binding</keyword>
<dbReference type="PANTHER" id="PTHR45962">
    <property type="entry name" value="N-FATTY-ACYL-AMINO ACID SYNTHASE/HYDROLASE PM20D1"/>
    <property type="match status" value="1"/>
</dbReference>
<feature type="signal peptide" evidence="6">
    <location>
        <begin position="1"/>
        <end position="28"/>
    </location>
</feature>
<protein>
    <submittedName>
        <fullName evidence="8">M20/M25/M40 family metallo-hydrolase</fullName>
    </submittedName>
</protein>
<evidence type="ECO:0000256" key="4">
    <source>
        <dbReference type="ARBA" id="ARBA00022801"/>
    </source>
</evidence>
<evidence type="ECO:0000256" key="5">
    <source>
        <dbReference type="ARBA" id="ARBA00022833"/>
    </source>
</evidence>
<proteinExistence type="inferred from homology"/>
<dbReference type="Gene3D" id="1.10.150.900">
    <property type="match status" value="1"/>
</dbReference>
<keyword evidence="9" id="KW-1185">Reference proteome</keyword>
<keyword evidence="6" id="KW-0732">Signal</keyword>
<evidence type="ECO:0000256" key="3">
    <source>
        <dbReference type="ARBA" id="ARBA00022723"/>
    </source>
</evidence>
<sequence>MIWEIGMRRIIGGTALALALAWSAAASAKPPTPAQVDQAKDILKKSIGYQTVEGRGQTVAYAEYLASVLKTAGYADSDIVITPIGNTATLEVTLKGTTDAKPILISVHMDVVEAKPADWQRDPFTAVEENGYIFGRGAEDNKYDLSMVVATLARLKQEGYKPKRSIILAASGDEETAMITTRALAKKLVGAEMVLNGDGGGGMLGPDNKPIVYTLQAGEKTYADFQVTITDPGGHSSAPTPGNPIYRLSRALVRLGDYKFPNMINELTRASLAAASKQVGGEVGAAMARYAADPHDTAAAEVIASKPEYVGQIRTTCTATMASAGHAENALPQRAIANVNCRIFPGISIDAVKAELTKVIADPTAVITVDPDTTASDASPLRKDVVDAVTKAVRARYPGLAVTPSMSAGATDSLHFRAAGIPSYGVASLFMRSEDGFAHGLNERVPVAGIGGALDQWHSVLTELGSK</sequence>
<feature type="chain" id="PRO_5045679266" evidence="6">
    <location>
        <begin position="29"/>
        <end position="467"/>
    </location>
</feature>
<dbReference type="EMBL" id="JAINVV010000009">
    <property type="protein sequence ID" value="MBY8824508.1"/>
    <property type="molecule type" value="Genomic_DNA"/>
</dbReference>
<comment type="similarity">
    <text evidence="1">Belongs to the peptidase M20A family.</text>
</comment>
<keyword evidence="5" id="KW-0862">Zinc</keyword>
<dbReference type="InterPro" id="IPR002933">
    <property type="entry name" value="Peptidase_M20"/>
</dbReference>
<evidence type="ECO:0000259" key="7">
    <source>
        <dbReference type="Pfam" id="PF07687"/>
    </source>
</evidence>
<dbReference type="SUPFAM" id="SSF55031">
    <property type="entry name" value="Bacterial exopeptidase dimerisation domain"/>
    <property type="match status" value="1"/>
</dbReference>
<reference evidence="8 9" key="1">
    <citation type="submission" date="2021-08" db="EMBL/GenBank/DDBJ databases">
        <authorList>
            <person name="Tuo L."/>
        </authorList>
    </citation>
    <scope>NUCLEOTIDE SEQUENCE [LARGE SCALE GENOMIC DNA]</scope>
    <source>
        <strain evidence="8 9">JCM 31229</strain>
    </source>
</reference>
<comment type="caution">
    <text evidence="8">The sequence shown here is derived from an EMBL/GenBank/DDBJ whole genome shotgun (WGS) entry which is preliminary data.</text>
</comment>
<dbReference type="SUPFAM" id="SSF53187">
    <property type="entry name" value="Zn-dependent exopeptidases"/>
    <property type="match status" value="1"/>
</dbReference>
<dbReference type="Pfam" id="PF01546">
    <property type="entry name" value="Peptidase_M20"/>
    <property type="match status" value="1"/>
</dbReference>
<dbReference type="Gene3D" id="3.40.630.10">
    <property type="entry name" value="Zn peptidases"/>
    <property type="match status" value="1"/>
</dbReference>
<dbReference type="PANTHER" id="PTHR45962:SF1">
    <property type="entry name" value="N-FATTY-ACYL-AMINO ACID SYNTHASE_HYDROLASE PM20D1"/>
    <property type="match status" value="1"/>
</dbReference>
<dbReference type="NCBIfam" id="NF006596">
    <property type="entry name" value="PRK09133.1"/>
    <property type="match status" value="1"/>
</dbReference>
<evidence type="ECO:0000313" key="9">
    <source>
        <dbReference type="Proteomes" id="UP000706039"/>
    </source>
</evidence>
<gene>
    <name evidence="8" type="ORF">K7G82_19540</name>
</gene>
<evidence type="ECO:0000256" key="2">
    <source>
        <dbReference type="ARBA" id="ARBA00022670"/>
    </source>
</evidence>
<accession>A0ABS7PTF9</accession>
<dbReference type="Pfam" id="PF07687">
    <property type="entry name" value="M20_dimer"/>
    <property type="match status" value="1"/>
</dbReference>
<evidence type="ECO:0000256" key="6">
    <source>
        <dbReference type="SAM" id="SignalP"/>
    </source>
</evidence>
<feature type="domain" description="Peptidase M20 dimerisation" evidence="7">
    <location>
        <begin position="218"/>
        <end position="363"/>
    </location>
</feature>
<keyword evidence="4" id="KW-0378">Hydrolase</keyword>
<dbReference type="Proteomes" id="UP000706039">
    <property type="component" value="Unassembled WGS sequence"/>
</dbReference>
<dbReference type="InterPro" id="IPR011650">
    <property type="entry name" value="Peptidase_M20_dimer"/>
</dbReference>
<name>A0ABS7PTF9_9SPHN</name>
<evidence type="ECO:0000256" key="1">
    <source>
        <dbReference type="ARBA" id="ARBA00006247"/>
    </source>
</evidence>
<keyword evidence="2" id="KW-0645">Protease</keyword>
<dbReference type="InterPro" id="IPR047177">
    <property type="entry name" value="Pept_M20A"/>
</dbReference>
<evidence type="ECO:0000313" key="8">
    <source>
        <dbReference type="EMBL" id="MBY8824508.1"/>
    </source>
</evidence>
<organism evidence="8 9">
    <name type="scientific">Sphingomonas colocasiae</name>
    <dbReference type="NCBI Taxonomy" id="1848973"/>
    <lineage>
        <taxon>Bacteria</taxon>
        <taxon>Pseudomonadati</taxon>
        <taxon>Pseudomonadota</taxon>
        <taxon>Alphaproteobacteria</taxon>
        <taxon>Sphingomonadales</taxon>
        <taxon>Sphingomonadaceae</taxon>
        <taxon>Sphingomonas</taxon>
    </lineage>
</organism>
<dbReference type="InterPro" id="IPR036264">
    <property type="entry name" value="Bact_exopeptidase_dim_dom"/>
</dbReference>